<evidence type="ECO:0008006" key="4">
    <source>
        <dbReference type="Google" id="ProtNLM"/>
    </source>
</evidence>
<proteinExistence type="predicted"/>
<evidence type="ECO:0000256" key="1">
    <source>
        <dbReference type="SAM" id="Phobius"/>
    </source>
</evidence>
<dbReference type="Proteomes" id="UP001501126">
    <property type="component" value="Unassembled WGS sequence"/>
</dbReference>
<feature type="transmembrane region" description="Helical" evidence="1">
    <location>
        <begin position="6"/>
        <end position="26"/>
    </location>
</feature>
<dbReference type="RefSeq" id="WP_343788342.1">
    <property type="nucleotide sequence ID" value="NZ_BAAAFH010000022.1"/>
</dbReference>
<organism evidence="2 3">
    <name type="scientific">Wandonia haliotis</name>
    <dbReference type="NCBI Taxonomy" id="574963"/>
    <lineage>
        <taxon>Bacteria</taxon>
        <taxon>Pseudomonadati</taxon>
        <taxon>Bacteroidota</taxon>
        <taxon>Flavobacteriia</taxon>
        <taxon>Flavobacteriales</taxon>
        <taxon>Crocinitomicaceae</taxon>
        <taxon>Wandonia</taxon>
    </lineage>
</organism>
<protein>
    <recommendedName>
        <fullName evidence="4">DUF3592 domain-containing protein</fullName>
    </recommendedName>
</protein>
<keyword evidence="1" id="KW-0472">Membrane</keyword>
<dbReference type="EMBL" id="BAAAFH010000022">
    <property type="protein sequence ID" value="GAA0876123.1"/>
    <property type="molecule type" value="Genomic_DNA"/>
</dbReference>
<name>A0ABP3Y5R7_9FLAO</name>
<keyword evidence="1" id="KW-0812">Transmembrane</keyword>
<sequence>MKINKQIKWGGLLALFIVGVVITRYVKNIRQDNLLEDSKQTTAIFFESNFVYRTGYISHFKYKVNGKKYELNQPMKITSLEKGDTVLIEYSIKDPSVAKVVDLYYMEKYKHLRD</sequence>
<gene>
    <name evidence="2" type="ORF">GCM10009118_25330</name>
</gene>
<comment type="caution">
    <text evidence="2">The sequence shown here is derived from an EMBL/GenBank/DDBJ whole genome shotgun (WGS) entry which is preliminary data.</text>
</comment>
<evidence type="ECO:0000313" key="3">
    <source>
        <dbReference type="Proteomes" id="UP001501126"/>
    </source>
</evidence>
<keyword evidence="3" id="KW-1185">Reference proteome</keyword>
<keyword evidence="1" id="KW-1133">Transmembrane helix</keyword>
<evidence type="ECO:0000313" key="2">
    <source>
        <dbReference type="EMBL" id="GAA0876123.1"/>
    </source>
</evidence>
<accession>A0ABP3Y5R7</accession>
<reference evidence="3" key="1">
    <citation type="journal article" date="2019" name="Int. J. Syst. Evol. Microbiol.">
        <title>The Global Catalogue of Microorganisms (GCM) 10K type strain sequencing project: providing services to taxonomists for standard genome sequencing and annotation.</title>
        <authorList>
            <consortium name="The Broad Institute Genomics Platform"/>
            <consortium name="The Broad Institute Genome Sequencing Center for Infectious Disease"/>
            <person name="Wu L."/>
            <person name="Ma J."/>
        </authorList>
    </citation>
    <scope>NUCLEOTIDE SEQUENCE [LARGE SCALE GENOMIC DNA]</scope>
    <source>
        <strain evidence="3">JCM 16083</strain>
    </source>
</reference>